<name>A0A5C4V4B6_9ACTN</name>
<dbReference type="OrthoDB" id="3210235at2"/>
<keyword evidence="5" id="KW-1185">Reference proteome</keyword>
<dbReference type="Pfam" id="PF00440">
    <property type="entry name" value="TetR_N"/>
    <property type="match status" value="1"/>
</dbReference>
<reference evidence="4 5" key="1">
    <citation type="submission" date="2019-06" db="EMBL/GenBank/DDBJ databases">
        <title>Draft genome of Streptomyces sedi sp. JCM16909.</title>
        <authorList>
            <person name="Klykleung N."/>
            <person name="Tanasupawat S."/>
            <person name="Kudo T."/>
            <person name="Yuki M."/>
            <person name="Ohkuma M."/>
        </authorList>
    </citation>
    <scope>NUCLEOTIDE SEQUENCE [LARGE SCALE GENOMIC DNA]</scope>
    <source>
        <strain evidence="4 5">JCM 16909</strain>
    </source>
</reference>
<dbReference type="InterPro" id="IPR050109">
    <property type="entry name" value="HTH-type_TetR-like_transc_reg"/>
</dbReference>
<dbReference type="InterPro" id="IPR001647">
    <property type="entry name" value="HTH_TetR"/>
</dbReference>
<keyword evidence="1 2" id="KW-0238">DNA-binding</keyword>
<dbReference type="AlphaFoldDB" id="A0A5C4V4B6"/>
<gene>
    <name evidence="4" type="ORF">FH715_11380</name>
</gene>
<sequence>MSRRPGRRSGFSGSREEILRAARMKFAERGYDGTTVRGIAEEAKVDSALVHHFFKSKEGVFAAAMEDALRIGEVMPSLLADGLDGIGERLLRTFFTLWESQDKRETMVAVIRSATSHDEAVRMLRAFVSTEVIGRLAEAIERPNASMRAALVGSQLIGLIMIRYIVRVNPIASADTETLVAAYAPVIQRYLTAELDLPGGE</sequence>
<dbReference type="EMBL" id="VDGT01000007">
    <property type="protein sequence ID" value="TNM30598.1"/>
    <property type="molecule type" value="Genomic_DNA"/>
</dbReference>
<evidence type="ECO:0000256" key="2">
    <source>
        <dbReference type="PROSITE-ProRule" id="PRU00335"/>
    </source>
</evidence>
<dbReference type="PANTHER" id="PTHR30055">
    <property type="entry name" value="HTH-TYPE TRANSCRIPTIONAL REGULATOR RUTR"/>
    <property type="match status" value="1"/>
</dbReference>
<comment type="caution">
    <text evidence="4">The sequence shown here is derived from an EMBL/GenBank/DDBJ whole genome shotgun (WGS) entry which is preliminary data.</text>
</comment>
<dbReference type="Proteomes" id="UP000311713">
    <property type="component" value="Unassembled WGS sequence"/>
</dbReference>
<evidence type="ECO:0000256" key="1">
    <source>
        <dbReference type="ARBA" id="ARBA00023125"/>
    </source>
</evidence>
<dbReference type="GO" id="GO:0000976">
    <property type="term" value="F:transcription cis-regulatory region binding"/>
    <property type="evidence" value="ECO:0007669"/>
    <property type="project" value="TreeGrafter"/>
</dbReference>
<organism evidence="4 5">
    <name type="scientific">Streptomyces sedi</name>
    <dbReference type="NCBI Taxonomy" id="555059"/>
    <lineage>
        <taxon>Bacteria</taxon>
        <taxon>Bacillati</taxon>
        <taxon>Actinomycetota</taxon>
        <taxon>Actinomycetes</taxon>
        <taxon>Kitasatosporales</taxon>
        <taxon>Streptomycetaceae</taxon>
        <taxon>Streptomyces</taxon>
    </lineage>
</organism>
<accession>A0A5C4V4B6</accession>
<dbReference type="Gene3D" id="1.10.357.10">
    <property type="entry name" value="Tetracycline Repressor, domain 2"/>
    <property type="match status" value="1"/>
</dbReference>
<dbReference type="Gene3D" id="1.10.10.60">
    <property type="entry name" value="Homeodomain-like"/>
    <property type="match status" value="1"/>
</dbReference>
<dbReference type="RefSeq" id="WP_139644020.1">
    <property type="nucleotide sequence ID" value="NZ_BAAAZS010000058.1"/>
</dbReference>
<dbReference type="PRINTS" id="PR00455">
    <property type="entry name" value="HTHTETR"/>
</dbReference>
<dbReference type="PANTHER" id="PTHR30055:SF235">
    <property type="entry name" value="TRANSCRIPTIONAL REGULATORY PROTEIN"/>
    <property type="match status" value="1"/>
</dbReference>
<dbReference type="InterPro" id="IPR041678">
    <property type="entry name" value="TetR_C_16"/>
</dbReference>
<protein>
    <submittedName>
        <fullName evidence="4">TetR/AcrR family transcriptional regulator</fullName>
    </submittedName>
</protein>
<evidence type="ECO:0000313" key="5">
    <source>
        <dbReference type="Proteomes" id="UP000311713"/>
    </source>
</evidence>
<dbReference type="InterPro" id="IPR036271">
    <property type="entry name" value="Tet_transcr_reg_TetR-rel_C_sf"/>
</dbReference>
<dbReference type="PROSITE" id="PS50977">
    <property type="entry name" value="HTH_TETR_2"/>
    <property type="match status" value="1"/>
</dbReference>
<feature type="DNA-binding region" description="H-T-H motif" evidence="2">
    <location>
        <begin position="35"/>
        <end position="54"/>
    </location>
</feature>
<dbReference type="SUPFAM" id="SSF48498">
    <property type="entry name" value="Tetracyclin repressor-like, C-terminal domain"/>
    <property type="match status" value="1"/>
</dbReference>
<dbReference type="InterPro" id="IPR009057">
    <property type="entry name" value="Homeodomain-like_sf"/>
</dbReference>
<proteinExistence type="predicted"/>
<dbReference type="Pfam" id="PF17920">
    <property type="entry name" value="TetR_C_16"/>
    <property type="match status" value="1"/>
</dbReference>
<dbReference type="SUPFAM" id="SSF46689">
    <property type="entry name" value="Homeodomain-like"/>
    <property type="match status" value="1"/>
</dbReference>
<evidence type="ECO:0000313" key="4">
    <source>
        <dbReference type="EMBL" id="TNM30598.1"/>
    </source>
</evidence>
<dbReference type="GO" id="GO:0003700">
    <property type="term" value="F:DNA-binding transcription factor activity"/>
    <property type="evidence" value="ECO:0007669"/>
    <property type="project" value="TreeGrafter"/>
</dbReference>
<feature type="domain" description="HTH tetR-type" evidence="3">
    <location>
        <begin position="12"/>
        <end position="72"/>
    </location>
</feature>
<evidence type="ECO:0000259" key="3">
    <source>
        <dbReference type="PROSITE" id="PS50977"/>
    </source>
</evidence>